<reference evidence="3" key="2">
    <citation type="journal article" date="2023" name="Plants (Basel)">
        <title>Annotation of the Turnera subulata (Passifloraceae) Draft Genome Reveals the S-Locus Evolved after the Divergence of Turneroideae from Passifloroideae in a Stepwise Manner.</title>
        <authorList>
            <person name="Henning P.M."/>
            <person name="Roalson E.H."/>
            <person name="Mir W."/>
            <person name="McCubbin A.G."/>
            <person name="Shore J.S."/>
        </authorList>
    </citation>
    <scope>NUCLEOTIDE SEQUENCE</scope>
    <source>
        <strain evidence="3">F60SS</strain>
    </source>
</reference>
<dbReference type="OrthoDB" id="247542at2759"/>
<comment type="caution">
    <text evidence="3">The sequence shown here is derived from an EMBL/GenBank/DDBJ whole genome shotgun (WGS) entry which is preliminary data.</text>
</comment>
<accession>A0A9Q0J021</accession>
<gene>
    <name evidence="3" type="ORF">Tsubulata_012354</name>
</gene>
<dbReference type="FunFam" id="3.40.50.1820:FF:000071">
    <property type="entry name" value="Embryogenesis-associated protein EMB8"/>
    <property type="match status" value="3"/>
</dbReference>
<evidence type="ECO:0000313" key="3">
    <source>
        <dbReference type="EMBL" id="KAJ4823037.1"/>
    </source>
</evidence>
<dbReference type="PANTHER" id="PTHR10794:SF63">
    <property type="entry name" value="ALPHA_BETA HYDROLASE 1, ISOFORM A"/>
    <property type="match status" value="1"/>
</dbReference>
<feature type="domain" description="Serine aminopeptidase S33" evidence="2">
    <location>
        <begin position="12"/>
        <end position="237"/>
    </location>
</feature>
<dbReference type="PANTHER" id="PTHR10794">
    <property type="entry name" value="ABHYDROLASE DOMAIN-CONTAINING PROTEIN"/>
    <property type="match status" value="1"/>
</dbReference>
<dbReference type="EMBL" id="JAKUCV010007534">
    <property type="protein sequence ID" value="KAJ4823037.1"/>
    <property type="molecule type" value="Genomic_DNA"/>
</dbReference>
<dbReference type="Pfam" id="PF12146">
    <property type="entry name" value="Hydrolase_4"/>
    <property type="match status" value="4"/>
</dbReference>
<feature type="domain" description="Serine aminopeptidase S33" evidence="2">
    <location>
        <begin position="1144"/>
        <end position="1331"/>
    </location>
</feature>
<dbReference type="InterPro" id="IPR050960">
    <property type="entry name" value="AB_hydrolase_4_sf"/>
</dbReference>
<evidence type="ECO:0000259" key="2">
    <source>
        <dbReference type="Pfam" id="PF12146"/>
    </source>
</evidence>
<proteinExistence type="inferred from homology"/>
<protein>
    <recommendedName>
        <fullName evidence="2">Serine aminopeptidase S33 domain-containing protein</fullName>
    </recommendedName>
</protein>
<name>A0A9Q0J021_9ROSI</name>
<comment type="similarity">
    <text evidence="1">Belongs to the AB hydrolase superfamily. AB hydrolase 4 family.</text>
</comment>
<evidence type="ECO:0000313" key="4">
    <source>
        <dbReference type="Proteomes" id="UP001141552"/>
    </source>
</evidence>
<evidence type="ECO:0000256" key="1">
    <source>
        <dbReference type="ARBA" id="ARBA00010884"/>
    </source>
</evidence>
<dbReference type="InterPro" id="IPR022742">
    <property type="entry name" value="Hydrolase_4"/>
</dbReference>
<organism evidence="3 4">
    <name type="scientific">Turnera subulata</name>
    <dbReference type="NCBI Taxonomy" id="218843"/>
    <lineage>
        <taxon>Eukaryota</taxon>
        <taxon>Viridiplantae</taxon>
        <taxon>Streptophyta</taxon>
        <taxon>Embryophyta</taxon>
        <taxon>Tracheophyta</taxon>
        <taxon>Spermatophyta</taxon>
        <taxon>Magnoliopsida</taxon>
        <taxon>eudicotyledons</taxon>
        <taxon>Gunneridae</taxon>
        <taxon>Pentapetalae</taxon>
        <taxon>rosids</taxon>
        <taxon>fabids</taxon>
        <taxon>Malpighiales</taxon>
        <taxon>Passifloraceae</taxon>
        <taxon>Turnera</taxon>
    </lineage>
</organism>
<feature type="domain" description="Serine aminopeptidase S33" evidence="2">
    <location>
        <begin position="893"/>
        <end position="979"/>
    </location>
</feature>
<dbReference type="Gene3D" id="3.40.50.1820">
    <property type="entry name" value="alpha/beta hydrolase"/>
    <property type="match status" value="5"/>
</dbReference>
<keyword evidence="4" id="KW-1185">Reference proteome</keyword>
<dbReference type="GO" id="GO:0034338">
    <property type="term" value="F:short-chain carboxylesterase activity"/>
    <property type="evidence" value="ECO:0007669"/>
    <property type="project" value="TreeGrafter"/>
</dbReference>
<feature type="domain" description="Serine aminopeptidase S33" evidence="2">
    <location>
        <begin position="377"/>
        <end position="465"/>
    </location>
</feature>
<dbReference type="Proteomes" id="UP001141552">
    <property type="component" value="Unassembled WGS sequence"/>
</dbReference>
<dbReference type="SUPFAM" id="SSF53474">
    <property type="entry name" value="alpha/beta-Hydrolases"/>
    <property type="match status" value="6"/>
</dbReference>
<dbReference type="GO" id="GO:0047372">
    <property type="term" value="F:monoacylglycerol lipase activity"/>
    <property type="evidence" value="ECO:0007669"/>
    <property type="project" value="TreeGrafter"/>
</dbReference>
<sequence>MRRAFKYYSLSWYVKQLVFKMAQAGWNVVVINYRGMGGVPITSKEHYHAGRTEDVRAVVNHLHHEYPKIPLFLVGTSVGANIVVKYLGEEGDNTPIAGAVAVCNPWDLLEANKFLGRTLIGKFYDRVLAYGLKHYASKHKPYFKRVANWEGIVEARTIRDYSKNAICPASNFVTVDTYYRLSNSASYVGNVSVPLLCINALDDPVCTKEAVAWDECRANPNVVLATTQHGGHLAFFEGLTARSMWIRAVDEFLDVLHSSPCIHVQKKQACDQEAPFQLNVGRDVVLAAAAADDMETRRQEESESQCTIVGNLQAVKSPINAAAATRVNMAFCLHCLDNKLATPRVLGNTMGLKPSFDDLSLAYPWEGSCFQLQKYVKQLVFKMAQRGWNVVVINYRGMGDVPITSEVFYHAGWTEDVRAVVNHLHHEYPKIPLFLVGTSLGANVVVKYLGEEGENTPIAGAVSVCNPWDLLEGDRFFGRTVMGKFYDRVLSSGLKRYAAKNKPYFKRVGNWEGIVEARRIRDFNKNSVCPASKFETVDTYYRLSNSASYVGNVSVPLLCINALDDPLNMGKDEMLAAAAADDMEAKATLMKEEEKYWGTPWVSSPHLMTCLLHFLGKAPDFSYKSSFSTSSQIPKDVKTRILIVIPGLSSDSNAGVKYLGEEGERTPIAGAAAVCNPWDLLTVDTYYRLSSSASYVGNVSVPLLCINALDDPVCTQDAIAWDECRANKNIVLATTEHGGHLAFFEGLRAESMWIRAVDEYLDILYSSKCKHVQKEQASGKHSSLLESSIDQGPYINFAKDGMLAAATDDTRTGRSVDLLGGGTPIAFTYHPSSQLYKAVVSKCEVLQSGYWGTPWLSSPHLMTCLLRFLGKVPDFSYKSSSMSNQIPKDDKTRILIVIPGLTSDSNAGYIKQFALQMAKGGWNVVVINHRGLGGVPITSEIFYNAGWTEDVRTVVNYLHHKYPEVPLFVVGTSIGANVLTVDTYYRLSSSASYVGNVSVPLLCINALDDPVCTQDAIAWDECRANKNIVLATTEHGGHLAFFEGLRAESMWWIMLSKSKEQASGKHSSLLESSIDQGPYINFAKDGMLAGATEEEICWVVAPPLPSLTTLPLSFTKLLFPNYIKQFALQMAKGGWNVVVINHRGYGEDVRAVVNHLHHEHPKIPLFLVGTSLGANVVVKYLGEEGGNTPIAGAAAVCNPWDLLEGDRFFGRTLLGKFYDRVLASGLKRYAAKHESYFTRVGNWEGIVKARRIRDFNKNAVCPASKFETVDTYYRLSNSAFYVGNVSVPLLCINALDDPVCTRDAIAWDECRANKNIVLATTEHGGHLAFFEGLRAESLWWIRAVDEYLDILYSSKCKHVQKEQASGKHSLLESSIDQGPYINFAKDDTGTGSCMFHLFEDLLNGGTPVGLSYHPSSQLYKAVVSKCKVLHSRYRATPWISSPHLQISDVFYHGGRPDDVRALVHFLHDEYPQAPLFIVGTSIGANILVKYLGEDGERIPIAGAVAVCNPFDLLTVDTYYRKASSGPYVGNISVPLLCINALDDPVCTKEAIAWDECRGNPNIVLATTQHGGHLAFFEGLRAESMWIRAAEEFLDILHSTPFIHVKQKEASGQHSLVDSSLDQGTYVNVVEDGKGANMDEDIKWTGEILSDEGLQTDEAKSDLAKGLSQTSTQYTNHQDVKSPRVAAAVITRSFNQISPIIFEENC</sequence>
<reference evidence="3" key="1">
    <citation type="submission" date="2022-02" db="EMBL/GenBank/DDBJ databases">
        <authorList>
            <person name="Henning P.M."/>
            <person name="McCubbin A.G."/>
            <person name="Shore J.S."/>
        </authorList>
    </citation>
    <scope>NUCLEOTIDE SEQUENCE</scope>
    <source>
        <strain evidence="3">F60SS</strain>
        <tissue evidence="3">Leaves</tissue>
    </source>
</reference>
<dbReference type="InterPro" id="IPR029058">
    <property type="entry name" value="AB_hydrolase_fold"/>
</dbReference>